<dbReference type="InterPro" id="IPR053205">
    <property type="entry name" value="GHMP_kinase_L-arabinokinase"/>
</dbReference>
<name>A0ABS1CJU7_9GAMM</name>
<accession>A0ABS1CJU7</accession>
<organism evidence="1 2">
    <name type="scientific">Thiohalocapsa halophila</name>
    <dbReference type="NCBI Taxonomy" id="69359"/>
    <lineage>
        <taxon>Bacteria</taxon>
        <taxon>Pseudomonadati</taxon>
        <taxon>Pseudomonadota</taxon>
        <taxon>Gammaproteobacteria</taxon>
        <taxon>Chromatiales</taxon>
        <taxon>Chromatiaceae</taxon>
        <taxon>Thiohalocapsa</taxon>
    </lineage>
</organism>
<keyword evidence="2" id="KW-1185">Reference proteome</keyword>
<evidence type="ECO:0000313" key="1">
    <source>
        <dbReference type="EMBL" id="MBK1632177.1"/>
    </source>
</evidence>
<dbReference type="PANTHER" id="PTHR38134">
    <property type="entry name" value="SLR1395 PROTEIN"/>
    <property type="match status" value="1"/>
</dbReference>
<dbReference type="Gene3D" id="3.40.50.2000">
    <property type="entry name" value="Glycogen Phosphorylase B"/>
    <property type="match status" value="2"/>
</dbReference>
<protein>
    <recommendedName>
        <fullName evidence="3">Glycosyltransferase family 1 protein</fullName>
    </recommendedName>
</protein>
<dbReference type="EMBL" id="NRRV01000041">
    <property type="protein sequence ID" value="MBK1632177.1"/>
    <property type="molecule type" value="Genomic_DNA"/>
</dbReference>
<sequence>MSRSGPAHLLIAATAHGYGHVAQVAAVAHGLRRRDPHVRITLAARVDQGLARERMPAGTTLLDLALDVPLPMDGPLKVEWEAGLAAYTDFDADHQAHLAAQRAWLAESAPDVVLADIPWLPLTAARALGIPAVGLCSLSWLDILTESPIGRKLPASLVQHMHDGYADAERFLRPAPSMPMAWLPNAQDIGPIADVRPRDPAGLRKRLGIDADTRLVLMQFGGAGSLVPPADLPLPPKTLLLTPVPQLAERPGAVLIGPAAGQGAPAVADVLAGCDAVITKPGYGTFAEAACHGVPVLSVPRGDWPEEPPLVAWLAQQVPFQTVPPAELAAGRIAEPLAELLAAGPVAPVPATGVDETVELLWPWLSRRG</sequence>
<proteinExistence type="predicted"/>
<dbReference type="SUPFAM" id="SSF53756">
    <property type="entry name" value="UDP-Glycosyltransferase/glycogen phosphorylase"/>
    <property type="match status" value="1"/>
</dbReference>
<evidence type="ECO:0008006" key="3">
    <source>
        <dbReference type="Google" id="ProtNLM"/>
    </source>
</evidence>
<dbReference type="RefSeq" id="WP_200239498.1">
    <property type="nucleotide sequence ID" value="NZ_NRRV01000041.1"/>
</dbReference>
<gene>
    <name evidence="1" type="ORF">CKO31_15815</name>
</gene>
<reference evidence="1 2" key="1">
    <citation type="journal article" date="2020" name="Microorganisms">
        <title>Osmotic Adaptation and Compatible Solute Biosynthesis of Phototrophic Bacteria as Revealed from Genome Analyses.</title>
        <authorList>
            <person name="Imhoff J.F."/>
            <person name="Rahn T."/>
            <person name="Kunzel S."/>
            <person name="Keller A."/>
            <person name="Neulinger S.C."/>
        </authorList>
    </citation>
    <scope>NUCLEOTIDE SEQUENCE [LARGE SCALE GENOMIC DNA]</scope>
    <source>
        <strain evidence="1 2">DSM 6210</strain>
    </source>
</reference>
<comment type="caution">
    <text evidence="1">The sequence shown here is derived from an EMBL/GenBank/DDBJ whole genome shotgun (WGS) entry which is preliminary data.</text>
</comment>
<dbReference type="PANTHER" id="PTHR38134:SF2">
    <property type="entry name" value="GALACTOKINASE"/>
    <property type="match status" value="1"/>
</dbReference>
<evidence type="ECO:0000313" key="2">
    <source>
        <dbReference type="Proteomes" id="UP000748752"/>
    </source>
</evidence>
<dbReference type="Proteomes" id="UP000748752">
    <property type="component" value="Unassembled WGS sequence"/>
</dbReference>